<reference evidence="2 3" key="1">
    <citation type="journal article" date="2019" name="Sci. Rep.">
        <title>Orb-weaving spider Araneus ventricosus genome elucidates the spidroin gene catalogue.</title>
        <authorList>
            <person name="Kono N."/>
            <person name="Nakamura H."/>
            <person name="Ohtoshi R."/>
            <person name="Moran D.A.P."/>
            <person name="Shinohara A."/>
            <person name="Yoshida Y."/>
            <person name="Fujiwara M."/>
            <person name="Mori M."/>
            <person name="Tomita M."/>
            <person name="Arakawa K."/>
        </authorList>
    </citation>
    <scope>NUCLEOTIDE SEQUENCE [LARGE SCALE GENOMIC DNA]</scope>
</reference>
<evidence type="ECO:0000313" key="2">
    <source>
        <dbReference type="EMBL" id="GBM02713.1"/>
    </source>
</evidence>
<feature type="chain" id="PRO_5021203122" description="DUF19 domain-containing protein" evidence="1">
    <location>
        <begin position="18"/>
        <end position="203"/>
    </location>
</feature>
<organism evidence="2 3">
    <name type="scientific">Araneus ventricosus</name>
    <name type="common">Orbweaver spider</name>
    <name type="synonym">Epeira ventricosa</name>
    <dbReference type="NCBI Taxonomy" id="182803"/>
    <lineage>
        <taxon>Eukaryota</taxon>
        <taxon>Metazoa</taxon>
        <taxon>Ecdysozoa</taxon>
        <taxon>Arthropoda</taxon>
        <taxon>Chelicerata</taxon>
        <taxon>Arachnida</taxon>
        <taxon>Araneae</taxon>
        <taxon>Araneomorphae</taxon>
        <taxon>Entelegynae</taxon>
        <taxon>Araneoidea</taxon>
        <taxon>Araneidae</taxon>
        <taxon>Araneus</taxon>
    </lineage>
</organism>
<keyword evidence="3" id="KW-1185">Reference proteome</keyword>
<gene>
    <name evidence="2" type="ORF">AVEN_40791_1</name>
</gene>
<evidence type="ECO:0008006" key="4">
    <source>
        <dbReference type="Google" id="ProtNLM"/>
    </source>
</evidence>
<protein>
    <recommendedName>
        <fullName evidence="4">DUF19 domain-containing protein</fullName>
    </recommendedName>
</protein>
<proteinExistence type="predicted"/>
<dbReference type="EMBL" id="BGPR01000183">
    <property type="protein sequence ID" value="GBM02713.1"/>
    <property type="molecule type" value="Genomic_DNA"/>
</dbReference>
<evidence type="ECO:0000313" key="3">
    <source>
        <dbReference type="Proteomes" id="UP000499080"/>
    </source>
</evidence>
<name>A0A4Y2CEE2_ARAVE</name>
<comment type="caution">
    <text evidence="2">The sequence shown here is derived from an EMBL/GenBank/DDBJ whole genome shotgun (WGS) entry which is preliminary data.</text>
</comment>
<keyword evidence="1" id="KW-0732">Signal</keyword>
<dbReference type="Proteomes" id="UP000499080">
    <property type="component" value="Unassembled WGS sequence"/>
</dbReference>
<accession>A0A4Y2CEE2</accession>
<feature type="signal peptide" evidence="1">
    <location>
        <begin position="1"/>
        <end position="17"/>
    </location>
</feature>
<evidence type="ECO:0000256" key="1">
    <source>
        <dbReference type="SAM" id="SignalP"/>
    </source>
</evidence>
<sequence length="203" mass="22598">MQLKFAFLLVAFALVGAEEETCGEEQAGVCMLKLLSDILKEATDEQDCASLIEASSCVAEAAEDCTGEARNEELEEARKFLRVLAAMNCPRKDLPDEVEECVNDLESELMECIDDGVAEVLEHLMEQPEETEVDEDDIKCQMYESITKCIVTKVEDKCGEEAGVSALAEMMDDDEIRESCKIPEAGGTNIRRILLDMDKKKRK</sequence>
<dbReference type="AlphaFoldDB" id="A0A4Y2CEE2"/>
<dbReference type="OrthoDB" id="6434830at2759"/>